<evidence type="ECO:0000313" key="3">
    <source>
        <dbReference type="Proteomes" id="UP001176941"/>
    </source>
</evidence>
<proteinExistence type="predicted"/>
<reference evidence="2" key="1">
    <citation type="submission" date="2023-04" db="EMBL/GenBank/DDBJ databases">
        <authorList>
            <consortium name="ELIXIR-Norway"/>
        </authorList>
    </citation>
    <scope>NUCLEOTIDE SEQUENCE [LARGE SCALE GENOMIC DNA]</scope>
</reference>
<evidence type="ECO:0000256" key="1">
    <source>
        <dbReference type="SAM" id="MobiDB-lite"/>
    </source>
</evidence>
<dbReference type="EMBL" id="OX459937">
    <property type="protein sequence ID" value="CAI9152097.1"/>
    <property type="molecule type" value="Genomic_DNA"/>
</dbReference>
<sequence>MGYLTHLYFHLHLIKPTKAEWTLKVKGGTVLDHVVFWFGCADRQVKTRRPPFSLCDLAGPEAAFMPDPGPGEVPAAATALPPALREFVEPLFRQAPIPAMETSGQHPQNSTSAGPPRLYPPLPLQLQVSLLDPPQEGEDSIPRRPGGRQVDYTKDPTDSRETKIILKKKKR</sequence>
<accession>A0ABN8XUW0</accession>
<feature type="compositionally biased region" description="Basic and acidic residues" evidence="1">
    <location>
        <begin position="151"/>
        <end position="164"/>
    </location>
</feature>
<keyword evidence="3" id="KW-1185">Reference proteome</keyword>
<dbReference type="Proteomes" id="UP001176941">
    <property type="component" value="Chromosome 1"/>
</dbReference>
<name>A0ABN8XUW0_RANTA</name>
<evidence type="ECO:0000313" key="2">
    <source>
        <dbReference type="EMBL" id="CAI9152097.1"/>
    </source>
</evidence>
<organism evidence="2 3">
    <name type="scientific">Rangifer tarandus platyrhynchus</name>
    <name type="common">Svalbard reindeer</name>
    <dbReference type="NCBI Taxonomy" id="3082113"/>
    <lineage>
        <taxon>Eukaryota</taxon>
        <taxon>Metazoa</taxon>
        <taxon>Chordata</taxon>
        <taxon>Craniata</taxon>
        <taxon>Vertebrata</taxon>
        <taxon>Euteleostomi</taxon>
        <taxon>Mammalia</taxon>
        <taxon>Eutheria</taxon>
        <taxon>Laurasiatheria</taxon>
        <taxon>Artiodactyla</taxon>
        <taxon>Ruminantia</taxon>
        <taxon>Pecora</taxon>
        <taxon>Cervidae</taxon>
        <taxon>Odocoileinae</taxon>
        <taxon>Rangifer</taxon>
    </lineage>
</organism>
<feature type="region of interest" description="Disordered" evidence="1">
    <location>
        <begin position="95"/>
        <end position="171"/>
    </location>
</feature>
<feature type="compositionally biased region" description="Low complexity" evidence="1">
    <location>
        <begin position="124"/>
        <end position="134"/>
    </location>
</feature>
<protein>
    <submittedName>
        <fullName evidence="2">Uncharacterized protein</fullName>
    </submittedName>
</protein>
<feature type="compositionally biased region" description="Polar residues" evidence="1">
    <location>
        <begin position="102"/>
        <end position="113"/>
    </location>
</feature>
<gene>
    <name evidence="2" type="ORF">MRATA1EN1_LOCUS1059</name>
</gene>